<reference evidence="1" key="1">
    <citation type="submission" date="2014-11" db="EMBL/GenBank/DDBJ databases">
        <authorList>
            <person name="Amaro Gonzalez C."/>
        </authorList>
    </citation>
    <scope>NUCLEOTIDE SEQUENCE</scope>
</reference>
<dbReference type="EMBL" id="GBXM01016516">
    <property type="protein sequence ID" value="JAH92061.1"/>
    <property type="molecule type" value="Transcribed_RNA"/>
</dbReference>
<protein>
    <submittedName>
        <fullName evidence="1">Uncharacterized protein</fullName>
    </submittedName>
</protein>
<proteinExistence type="predicted"/>
<organism evidence="1">
    <name type="scientific">Anguilla anguilla</name>
    <name type="common">European freshwater eel</name>
    <name type="synonym">Muraena anguilla</name>
    <dbReference type="NCBI Taxonomy" id="7936"/>
    <lineage>
        <taxon>Eukaryota</taxon>
        <taxon>Metazoa</taxon>
        <taxon>Chordata</taxon>
        <taxon>Craniata</taxon>
        <taxon>Vertebrata</taxon>
        <taxon>Euteleostomi</taxon>
        <taxon>Actinopterygii</taxon>
        <taxon>Neopterygii</taxon>
        <taxon>Teleostei</taxon>
        <taxon>Anguilliformes</taxon>
        <taxon>Anguillidae</taxon>
        <taxon>Anguilla</taxon>
    </lineage>
</organism>
<evidence type="ECO:0000313" key="1">
    <source>
        <dbReference type="EMBL" id="JAH92061.1"/>
    </source>
</evidence>
<sequence>MFIYNAQPSTAVTIIIHSSFYPQITFFFAKTHILYQIWGILFPK</sequence>
<name>A0A0E9WP45_ANGAN</name>
<dbReference type="AlphaFoldDB" id="A0A0E9WP45"/>
<accession>A0A0E9WP45</accession>
<reference evidence="1" key="2">
    <citation type="journal article" date="2015" name="Fish Shellfish Immunol.">
        <title>Early steps in the European eel (Anguilla anguilla)-Vibrio vulnificus interaction in the gills: Role of the RtxA13 toxin.</title>
        <authorList>
            <person name="Callol A."/>
            <person name="Pajuelo D."/>
            <person name="Ebbesson L."/>
            <person name="Teles M."/>
            <person name="MacKenzie S."/>
            <person name="Amaro C."/>
        </authorList>
    </citation>
    <scope>NUCLEOTIDE SEQUENCE</scope>
</reference>